<evidence type="ECO:0000256" key="2">
    <source>
        <dbReference type="PROSITE-ProRule" id="PRU00169"/>
    </source>
</evidence>
<dbReference type="Gene3D" id="6.10.250.690">
    <property type="match status" value="1"/>
</dbReference>
<dbReference type="Proteomes" id="UP001596011">
    <property type="component" value="Unassembled WGS sequence"/>
</dbReference>
<dbReference type="Pfam" id="PF00072">
    <property type="entry name" value="Response_reg"/>
    <property type="match status" value="1"/>
</dbReference>
<dbReference type="Pfam" id="PF00486">
    <property type="entry name" value="Trans_reg_C"/>
    <property type="match status" value="1"/>
</dbReference>
<organism evidence="6 7">
    <name type="scientific">Promicromonospora alba</name>
    <dbReference type="NCBI Taxonomy" id="1616110"/>
    <lineage>
        <taxon>Bacteria</taxon>
        <taxon>Bacillati</taxon>
        <taxon>Actinomycetota</taxon>
        <taxon>Actinomycetes</taxon>
        <taxon>Micrococcales</taxon>
        <taxon>Promicromonosporaceae</taxon>
        <taxon>Promicromonospora</taxon>
    </lineage>
</organism>
<dbReference type="Gene3D" id="1.10.10.10">
    <property type="entry name" value="Winged helix-like DNA-binding domain superfamily/Winged helix DNA-binding domain"/>
    <property type="match status" value="1"/>
</dbReference>
<gene>
    <name evidence="6" type="ORF">ACFO6V_18175</name>
</gene>
<dbReference type="CDD" id="cd17624">
    <property type="entry name" value="REC_OmpR_PmrA-like"/>
    <property type="match status" value="1"/>
</dbReference>
<accession>A0ABV9HM01</accession>
<evidence type="ECO:0000313" key="7">
    <source>
        <dbReference type="Proteomes" id="UP001596011"/>
    </source>
</evidence>
<evidence type="ECO:0000256" key="1">
    <source>
        <dbReference type="ARBA" id="ARBA00023125"/>
    </source>
</evidence>
<dbReference type="InterPro" id="IPR036388">
    <property type="entry name" value="WH-like_DNA-bd_sf"/>
</dbReference>
<dbReference type="InterPro" id="IPR001867">
    <property type="entry name" value="OmpR/PhoB-type_DNA-bd"/>
</dbReference>
<comment type="caution">
    <text evidence="6">The sequence shown here is derived from an EMBL/GenBank/DDBJ whole genome shotgun (WGS) entry which is preliminary data.</text>
</comment>
<dbReference type="EMBL" id="JBHSFI010000005">
    <property type="protein sequence ID" value="MFC4630181.1"/>
    <property type="molecule type" value="Genomic_DNA"/>
</dbReference>
<evidence type="ECO:0000259" key="5">
    <source>
        <dbReference type="PROSITE" id="PS51755"/>
    </source>
</evidence>
<reference evidence="7" key="1">
    <citation type="journal article" date="2019" name="Int. J. Syst. Evol. Microbiol.">
        <title>The Global Catalogue of Microorganisms (GCM) 10K type strain sequencing project: providing services to taxonomists for standard genome sequencing and annotation.</title>
        <authorList>
            <consortium name="The Broad Institute Genomics Platform"/>
            <consortium name="The Broad Institute Genome Sequencing Center for Infectious Disease"/>
            <person name="Wu L."/>
            <person name="Ma J."/>
        </authorList>
    </citation>
    <scope>NUCLEOTIDE SEQUENCE [LARGE SCALE GENOMIC DNA]</scope>
    <source>
        <strain evidence="7">CCUG 42722</strain>
    </source>
</reference>
<keyword evidence="1 3" id="KW-0238">DNA-binding</keyword>
<proteinExistence type="predicted"/>
<dbReference type="CDD" id="cd00383">
    <property type="entry name" value="trans_reg_C"/>
    <property type="match status" value="1"/>
</dbReference>
<feature type="domain" description="OmpR/PhoB-type" evidence="5">
    <location>
        <begin position="130"/>
        <end position="228"/>
    </location>
</feature>
<keyword evidence="7" id="KW-1185">Reference proteome</keyword>
<dbReference type="SUPFAM" id="SSF52172">
    <property type="entry name" value="CheY-like"/>
    <property type="match status" value="1"/>
</dbReference>
<feature type="DNA-binding region" description="OmpR/PhoB-type" evidence="3">
    <location>
        <begin position="130"/>
        <end position="228"/>
    </location>
</feature>
<feature type="domain" description="Response regulatory" evidence="4">
    <location>
        <begin position="2"/>
        <end position="122"/>
    </location>
</feature>
<evidence type="ECO:0000259" key="4">
    <source>
        <dbReference type="PROSITE" id="PS50110"/>
    </source>
</evidence>
<dbReference type="Gene3D" id="3.40.50.2300">
    <property type="match status" value="1"/>
</dbReference>
<evidence type="ECO:0000256" key="3">
    <source>
        <dbReference type="PROSITE-ProRule" id="PRU01091"/>
    </source>
</evidence>
<dbReference type="PANTHER" id="PTHR48111">
    <property type="entry name" value="REGULATOR OF RPOS"/>
    <property type="match status" value="1"/>
</dbReference>
<dbReference type="InterPro" id="IPR001789">
    <property type="entry name" value="Sig_transdc_resp-reg_receiver"/>
</dbReference>
<evidence type="ECO:0000313" key="6">
    <source>
        <dbReference type="EMBL" id="MFC4630181.1"/>
    </source>
</evidence>
<dbReference type="PROSITE" id="PS50110">
    <property type="entry name" value="RESPONSE_REGULATORY"/>
    <property type="match status" value="1"/>
</dbReference>
<protein>
    <submittedName>
        <fullName evidence="6">Response regulator transcription factor</fullName>
    </submittedName>
</protein>
<dbReference type="RefSeq" id="WP_377137638.1">
    <property type="nucleotide sequence ID" value="NZ_JBHSFI010000005.1"/>
</dbReference>
<dbReference type="InterPro" id="IPR011006">
    <property type="entry name" value="CheY-like_superfamily"/>
</dbReference>
<feature type="modified residue" description="4-aspartylphosphate" evidence="2">
    <location>
        <position position="51"/>
    </location>
</feature>
<sequence length="242" mass="26716">MRLLIVEDEAGLVSALQVALRREGYAVDQARTVAEAREKLGLNPYDVVLLDITLPDGTGFDLTRAIRGGQVPLADGDPPRILMLTARGRLTDRVTGLDVGADDYLVKPFAIIELSARIRALLRREAREAAAVLVHGPIRLDAARQLAWRGTRELVLTRKEFAVLRYLMNRPAYVVPAEELLEHVWDENADPFTQTVRVTVGTLRRKLTLDGEDPALETVIGRGYRLRELPASVDGPVEGVPA</sequence>
<dbReference type="PANTHER" id="PTHR48111:SF36">
    <property type="entry name" value="TRANSCRIPTIONAL REGULATORY PROTEIN CUTR"/>
    <property type="match status" value="1"/>
</dbReference>
<keyword evidence="2" id="KW-0597">Phosphoprotein</keyword>
<name>A0ABV9HM01_9MICO</name>
<dbReference type="InterPro" id="IPR039420">
    <property type="entry name" value="WalR-like"/>
</dbReference>
<dbReference type="SMART" id="SM00862">
    <property type="entry name" value="Trans_reg_C"/>
    <property type="match status" value="1"/>
</dbReference>
<dbReference type="SMART" id="SM00448">
    <property type="entry name" value="REC"/>
    <property type="match status" value="1"/>
</dbReference>
<dbReference type="PROSITE" id="PS51755">
    <property type="entry name" value="OMPR_PHOB"/>
    <property type="match status" value="1"/>
</dbReference>